<accession>A0A7J7JFE5</accession>
<feature type="domain" description="TIR" evidence="3">
    <location>
        <begin position="131"/>
        <end position="265"/>
    </location>
</feature>
<gene>
    <name evidence="4" type="ORF">EB796_016842</name>
</gene>
<keyword evidence="2" id="KW-0472">Membrane</keyword>
<dbReference type="SUPFAM" id="SSF52200">
    <property type="entry name" value="Toll/Interleukin receptor TIR domain"/>
    <property type="match status" value="1"/>
</dbReference>
<organism evidence="4 5">
    <name type="scientific">Bugula neritina</name>
    <name type="common">Brown bryozoan</name>
    <name type="synonym">Sertularia neritina</name>
    <dbReference type="NCBI Taxonomy" id="10212"/>
    <lineage>
        <taxon>Eukaryota</taxon>
        <taxon>Metazoa</taxon>
        <taxon>Spiralia</taxon>
        <taxon>Lophotrochozoa</taxon>
        <taxon>Bryozoa</taxon>
        <taxon>Gymnolaemata</taxon>
        <taxon>Cheilostomatida</taxon>
        <taxon>Flustrina</taxon>
        <taxon>Buguloidea</taxon>
        <taxon>Bugulidae</taxon>
        <taxon>Bugula</taxon>
    </lineage>
</organism>
<sequence length="660" mass="74911">MSGRRRQGGARHNPHQRSKHGHTSSKHKGVKPTGTRSGGTRSGRRMDHYHMRRRYLHAGLAGAALNGDGLMYDLDDDLLEEDPFAADDVMLDDVNIAEIMGGSDSEDNESVAGNDYEGNVTDGPPPLKSEDHSHVFIYHSANAEDQDQVEHYVSLLENSPHDLKVITNERDFKSDLTHTQNLMLAIALAQRTVLLCSQEFVENDLQQFETIVYSALPEEERKNKLVLLVLPDVELPPSLLKLSRIFYATDHGCYERLTKLLSSAVPSREEETKTPVSPSNGQQSRTVSPSAKTDVTNQNSSTDPQIGAVKETVDYPNGAVIKRVTACKYSKYETPSEEDKEYKNTYCPHSSILCPKQEPQYHVPVSLTRRGLQVTDSEFEDILMSLSEASRVTFFQKAVECSLPCLLLTTMVVTVAITFSLWFLVVGALKHHKAEDGNISGSIFWSFMILVFFIPAVTALVMVAILMHLVNYKYLKYRIKIEELNKRFRETNLVLHCRRAYWACSGKIQLYFIYYNFELCQQTLYCHVHDDMSRINGTATSKSSLFGNGESTTLKLDKIMKRVNTLTKKFEWEYFEALTKDKLPPVEEKDHRKKGMCFCQYVLHREMDNSPTSVVEAVKGRFSSMKKNAFRKSHRRKSQGYGSRVYLAPYSNRNGFANFV</sequence>
<name>A0A7J7JFE5_BUGNE</name>
<dbReference type="AlphaFoldDB" id="A0A7J7JFE5"/>
<feature type="region of interest" description="Disordered" evidence="1">
    <location>
        <begin position="1"/>
        <end position="46"/>
    </location>
</feature>
<dbReference type="EMBL" id="VXIV02002524">
    <property type="protein sequence ID" value="KAF6024855.1"/>
    <property type="molecule type" value="Genomic_DNA"/>
</dbReference>
<dbReference type="InterPro" id="IPR035897">
    <property type="entry name" value="Toll_tir_struct_dom_sf"/>
</dbReference>
<proteinExistence type="predicted"/>
<comment type="caution">
    <text evidence="4">The sequence shown here is derived from an EMBL/GenBank/DDBJ whole genome shotgun (WGS) entry which is preliminary data.</text>
</comment>
<feature type="transmembrane region" description="Helical" evidence="2">
    <location>
        <begin position="401"/>
        <end position="423"/>
    </location>
</feature>
<protein>
    <recommendedName>
        <fullName evidence="3">TIR domain-containing protein</fullName>
    </recommendedName>
</protein>
<evidence type="ECO:0000313" key="5">
    <source>
        <dbReference type="Proteomes" id="UP000593567"/>
    </source>
</evidence>
<dbReference type="InterPro" id="IPR000157">
    <property type="entry name" value="TIR_dom"/>
</dbReference>
<evidence type="ECO:0000313" key="4">
    <source>
        <dbReference type="EMBL" id="KAF6024855.1"/>
    </source>
</evidence>
<keyword evidence="2" id="KW-0812">Transmembrane</keyword>
<keyword evidence="2" id="KW-1133">Transmembrane helix</keyword>
<feature type="transmembrane region" description="Helical" evidence="2">
    <location>
        <begin position="443"/>
        <end position="470"/>
    </location>
</feature>
<evidence type="ECO:0000256" key="1">
    <source>
        <dbReference type="SAM" id="MobiDB-lite"/>
    </source>
</evidence>
<feature type="compositionally biased region" description="Polar residues" evidence="1">
    <location>
        <begin position="274"/>
        <end position="304"/>
    </location>
</feature>
<feature type="compositionally biased region" description="Basic residues" evidence="1">
    <location>
        <begin position="1"/>
        <end position="30"/>
    </location>
</feature>
<feature type="region of interest" description="Disordered" evidence="1">
    <location>
        <begin position="100"/>
        <end position="127"/>
    </location>
</feature>
<evidence type="ECO:0000256" key="2">
    <source>
        <dbReference type="SAM" id="Phobius"/>
    </source>
</evidence>
<dbReference type="Proteomes" id="UP000593567">
    <property type="component" value="Unassembled WGS sequence"/>
</dbReference>
<keyword evidence="5" id="KW-1185">Reference proteome</keyword>
<dbReference type="PROSITE" id="PS50104">
    <property type="entry name" value="TIR"/>
    <property type="match status" value="1"/>
</dbReference>
<dbReference type="PANTHER" id="PTHR31193:SF1">
    <property type="entry name" value="TRANSMEMBRANE PROTEIN 268"/>
    <property type="match status" value="1"/>
</dbReference>
<dbReference type="GO" id="GO:0007165">
    <property type="term" value="P:signal transduction"/>
    <property type="evidence" value="ECO:0007669"/>
    <property type="project" value="InterPro"/>
</dbReference>
<dbReference type="PANTHER" id="PTHR31193">
    <property type="entry name" value="TRANSMEMBRANE PROTEIN C9ORF91"/>
    <property type="match status" value="1"/>
</dbReference>
<dbReference type="Gene3D" id="3.40.50.10140">
    <property type="entry name" value="Toll/interleukin-1 receptor homology (TIR) domain"/>
    <property type="match status" value="1"/>
</dbReference>
<reference evidence="4" key="1">
    <citation type="submission" date="2020-06" db="EMBL/GenBank/DDBJ databases">
        <title>Draft genome of Bugula neritina, a colonial animal packing powerful symbionts and potential medicines.</title>
        <authorList>
            <person name="Rayko M."/>
        </authorList>
    </citation>
    <scope>NUCLEOTIDE SEQUENCE [LARGE SCALE GENOMIC DNA]</scope>
    <source>
        <strain evidence="4">Kwan_BN1</strain>
    </source>
</reference>
<feature type="region of interest" description="Disordered" evidence="1">
    <location>
        <begin position="264"/>
        <end position="309"/>
    </location>
</feature>
<evidence type="ECO:0000259" key="3">
    <source>
        <dbReference type="PROSITE" id="PS50104"/>
    </source>
</evidence>
<dbReference type="InterPro" id="IPR028054">
    <property type="entry name" value="DUF4481"/>
</dbReference>